<dbReference type="SUPFAM" id="SSF103612">
    <property type="entry name" value="SBT domain"/>
    <property type="match status" value="1"/>
</dbReference>
<feature type="region of interest" description="Disordered" evidence="10">
    <location>
        <begin position="431"/>
        <end position="475"/>
    </location>
</feature>
<dbReference type="PANTHER" id="PTHR31251">
    <property type="entry name" value="SQUAMOSA PROMOTER-BINDING-LIKE PROTEIN 4"/>
    <property type="match status" value="1"/>
</dbReference>
<evidence type="ECO:0000256" key="4">
    <source>
        <dbReference type="ARBA" id="ARBA00022833"/>
    </source>
</evidence>
<sequence length="1090" mass="120353">MEDVGAPIFLHQALPGRFCEAPPMVKKRDLPWQTTAFNQEAQQRFNSNSQHAKGDWSPKVWDWDSVNFVAKPSEGDVLRLGTSLVEAGKNKNGLDTSLVEIGKNKNGYEGLPVLKKSTVHEDGENLTLKLGGSLYSADDSVSRPNKRVRSGSPGGGSYPMCQVDDCRGDLSNAKDYHRRHKVCELHSKTTQALVGKQLQRFCQQCSRFHPLSEFDEGKRSCRRRLAGHNRRRRKTQPEDVSSRLVIPGSRENTGTGNLDVVNLLTILSCLQGNDADKSANSSPIPDKDRLIQIISKINNSLPIAANSACWSPSESFDLNVSQQALSDHSNKINGSTSASSTTDLLAVLSAALASSSPDSLGIRSKRSSHGSDDNKTKLNCFDQDACITSQKESTSGFPLVGGERSNSDFRSPIEISDCQIQESRPSLAFQLFSSSPEGDSPPELGSSRKYFSSDSSNPMEDRSPSSSPVVQKLFPLQTRTEIMKHERMSISGEYNGTVEASTTRGWSSALELCTQPNGRVENDSVQNLPYQAGYTSSSGSDQSPSSSNSDAQDRTGRIIFKLFGKDPNDFPATLRTQIFNWLSRSPSEMESYIRPGCVVLSVYLSMPSTAWFQLQEDLLQRVNSLLQVQDSNFWRSGRFLVQVDRQLVSHKDGKVHLCNSWRIWSAPELICVSPLAVVGGKETSLVLKGRNLTVPGTKIHCTYKGGYMSKEVSGSAYEGTMYDDSSMESFKFPGGSPGVLGRFFIEVENGLKGNCFPIIIADDTICEELKVLESELEADTGMACVSEDHLEDFRQRRSREDILHFLNELGWVFQGNITPFRSEGLGSSHVRFKYLLTFSVDRGWCALVKTLLDILVAKNSGKDGLLRECMDALSEINLLNRAVKRKCRNMVELLVDYSLMSSNGSKKYLFPPNLAGPGGVTPLHLAASTKDSEELVDALTNDPLEIGLNCWASVLDGDGQSPYAYASMRNNHSYNRLVTQKLADRKHGQVTIIVRDAETSLNQSWLMAERAARQGIQSLQRRQSCSRCSVLEPKYKKRMATTHGLLQRPYIQSVLAIATVCVCVCVFLRCLPVIGSVAPFEWENLQFGSS</sequence>
<gene>
    <name evidence="12" type="ORF">NE237_019178</name>
</gene>
<evidence type="ECO:0000256" key="3">
    <source>
        <dbReference type="ARBA" id="ARBA00022771"/>
    </source>
</evidence>
<evidence type="ECO:0000256" key="8">
    <source>
        <dbReference type="ARBA" id="ARBA00023242"/>
    </source>
</evidence>
<dbReference type="InterPro" id="IPR036893">
    <property type="entry name" value="SBP_sf"/>
</dbReference>
<proteinExistence type="predicted"/>
<evidence type="ECO:0000256" key="5">
    <source>
        <dbReference type="ARBA" id="ARBA00023015"/>
    </source>
</evidence>
<dbReference type="Pfam" id="PF26102">
    <property type="entry name" value="Ig_SPL7"/>
    <property type="match status" value="1"/>
</dbReference>
<dbReference type="GO" id="GO:0003677">
    <property type="term" value="F:DNA binding"/>
    <property type="evidence" value="ECO:0007669"/>
    <property type="project" value="UniProtKB-KW"/>
</dbReference>
<dbReference type="FunFam" id="4.10.1100.10:FF:000001">
    <property type="entry name" value="Squamosa promoter-binding-like protein 14"/>
    <property type="match status" value="1"/>
</dbReference>
<accession>A0A9Q0KBD9</accession>
<keyword evidence="7" id="KW-0804">Transcription</keyword>
<keyword evidence="8" id="KW-0539">Nucleus</keyword>
<dbReference type="EMBL" id="JAMYWD010000007">
    <property type="protein sequence ID" value="KAJ4967329.1"/>
    <property type="molecule type" value="Genomic_DNA"/>
</dbReference>
<feature type="compositionally biased region" description="Polar residues" evidence="10">
    <location>
        <begin position="523"/>
        <end position="535"/>
    </location>
</feature>
<feature type="compositionally biased region" description="Low complexity" evidence="10">
    <location>
        <begin position="536"/>
        <end position="549"/>
    </location>
</feature>
<feature type="region of interest" description="Disordered" evidence="10">
    <location>
        <begin position="517"/>
        <end position="552"/>
    </location>
</feature>
<comment type="subcellular location">
    <subcellularLocation>
        <location evidence="1">Nucleus</location>
    </subcellularLocation>
</comment>
<dbReference type="SUPFAM" id="SSF48403">
    <property type="entry name" value="Ankyrin repeat"/>
    <property type="match status" value="1"/>
</dbReference>
<reference evidence="12" key="1">
    <citation type="journal article" date="2023" name="Plant J.">
        <title>The genome of the king protea, Protea cynaroides.</title>
        <authorList>
            <person name="Chang J."/>
            <person name="Duong T.A."/>
            <person name="Schoeman C."/>
            <person name="Ma X."/>
            <person name="Roodt D."/>
            <person name="Barker N."/>
            <person name="Li Z."/>
            <person name="Van de Peer Y."/>
            <person name="Mizrachi E."/>
        </authorList>
    </citation>
    <scope>NUCLEOTIDE SEQUENCE</scope>
    <source>
        <tissue evidence="12">Young leaves</tissue>
    </source>
</reference>
<evidence type="ECO:0000256" key="7">
    <source>
        <dbReference type="ARBA" id="ARBA00023163"/>
    </source>
</evidence>
<dbReference type="InterPro" id="IPR004333">
    <property type="entry name" value="SBP_dom"/>
</dbReference>
<feature type="compositionally biased region" description="Polar residues" evidence="10">
    <location>
        <begin position="449"/>
        <end position="469"/>
    </location>
</feature>
<dbReference type="Pfam" id="PF03110">
    <property type="entry name" value="SBP"/>
    <property type="match status" value="1"/>
</dbReference>
<evidence type="ECO:0000313" key="12">
    <source>
        <dbReference type="EMBL" id="KAJ4967329.1"/>
    </source>
</evidence>
<dbReference type="InterPro" id="IPR044817">
    <property type="entry name" value="SBP-like"/>
</dbReference>
<evidence type="ECO:0000256" key="10">
    <source>
        <dbReference type="SAM" id="MobiDB-lite"/>
    </source>
</evidence>
<dbReference type="Proteomes" id="UP001141806">
    <property type="component" value="Unassembled WGS sequence"/>
</dbReference>
<evidence type="ECO:0000256" key="9">
    <source>
        <dbReference type="PROSITE-ProRule" id="PRU00470"/>
    </source>
</evidence>
<keyword evidence="2" id="KW-0479">Metal-binding</keyword>
<dbReference type="PROSITE" id="PS51141">
    <property type="entry name" value="ZF_SBP"/>
    <property type="match status" value="1"/>
</dbReference>
<evidence type="ECO:0000256" key="2">
    <source>
        <dbReference type="ARBA" id="ARBA00022723"/>
    </source>
</evidence>
<dbReference type="GO" id="GO:0005634">
    <property type="term" value="C:nucleus"/>
    <property type="evidence" value="ECO:0007669"/>
    <property type="project" value="UniProtKB-SubCell"/>
</dbReference>
<feature type="region of interest" description="Disordered" evidence="10">
    <location>
        <begin position="225"/>
        <end position="251"/>
    </location>
</feature>
<dbReference type="GO" id="GO:0008270">
    <property type="term" value="F:zinc ion binding"/>
    <property type="evidence" value="ECO:0007669"/>
    <property type="project" value="UniProtKB-KW"/>
</dbReference>
<keyword evidence="3 9" id="KW-0863">Zinc-finger</keyword>
<evidence type="ECO:0000313" key="13">
    <source>
        <dbReference type="Proteomes" id="UP001141806"/>
    </source>
</evidence>
<keyword evidence="13" id="KW-1185">Reference proteome</keyword>
<dbReference type="AlphaFoldDB" id="A0A9Q0KBD9"/>
<dbReference type="OrthoDB" id="514967at2759"/>
<evidence type="ECO:0000256" key="6">
    <source>
        <dbReference type="ARBA" id="ARBA00023125"/>
    </source>
</evidence>
<keyword evidence="4" id="KW-0862">Zinc</keyword>
<feature type="compositionally biased region" description="Basic residues" evidence="10">
    <location>
        <begin position="225"/>
        <end position="234"/>
    </location>
</feature>
<dbReference type="Gene3D" id="1.25.40.20">
    <property type="entry name" value="Ankyrin repeat-containing domain"/>
    <property type="match status" value="1"/>
</dbReference>
<dbReference type="Gene3D" id="4.10.1100.10">
    <property type="entry name" value="Transcription factor, SBP-box domain"/>
    <property type="match status" value="1"/>
</dbReference>
<name>A0A9Q0KBD9_9MAGN</name>
<keyword evidence="6" id="KW-0238">DNA-binding</keyword>
<feature type="domain" description="SBP-type" evidence="11">
    <location>
        <begin position="158"/>
        <end position="235"/>
    </location>
</feature>
<keyword evidence="5" id="KW-0805">Transcription regulation</keyword>
<dbReference type="PANTHER" id="PTHR31251:SF110">
    <property type="entry name" value="SQUAMOSA PROMOTER-BINDING-LIKE PROTEIN 14"/>
    <property type="match status" value="1"/>
</dbReference>
<dbReference type="InterPro" id="IPR036770">
    <property type="entry name" value="Ankyrin_rpt-contain_sf"/>
</dbReference>
<organism evidence="12 13">
    <name type="scientific">Protea cynaroides</name>
    <dbReference type="NCBI Taxonomy" id="273540"/>
    <lineage>
        <taxon>Eukaryota</taxon>
        <taxon>Viridiplantae</taxon>
        <taxon>Streptophyta</taxon>
        <taxon>Embryophyta</taxon>
        <taxon>Tracheophyta</taxon>
        <taxon>Spermatophyta</taxon>
        <taxon>Magnoliopsida</taxon>
        <taxon>Proteales</taxon>
        <taxon>Proteaceae</taxon>
        <taxon>Protea</taxon>
    </lineage>
</organism>
<protein>
    <recommendedName>
        <fullName evidence="11">SBP-type domain-containing protein</fullName>
    </recommendedName>
</protein>
<comment type="caution">
    <text evidence="12">The sequence shown here is derived from an EMBL/GenBank/DDBJ whole genome shotgun (WGS) entry which is preliminary data.</text>
</comment>
<evidence type="ECO:0000259" key="11">
    <source>
        <dbReference type="PROSITE" id="PS51141"/>
    </source>
</evidence>
<evidence type="ECO:0000256" key="1">
    <source>
        <dbReference type="ARBA" id="ARBA00004123"/>
    </source>
</evidence>